<evidence type="ECO:0000256" key="1">
    <source>
        <dbReference type="ARBA" id="ARBA00004141"/>
    </source>
</evidence>
<sequence>MYGLYSSLSGGLAYAVLGTVRQITIGPSAILSLMTFYYAAEDPAAVAILTFFSGIIQTAFGVFRLDISLDLSYPKRSTPVTLPTSTVSYSSNPWSTPSKQDPVFPTFISLLIELRHLNIPL</sequence>
<proteinExistence type="predicted"/>
<feature type="transmembrane region" description="Helical" evidence="5">
    <location>
        <begin position="44"/>
        <end position="67"/>
    </location>
</feature>
<dbReference type="AlphaFoldDB" id="A0A9P0H2A1"/>
<evidence type="ECO:0000259" key="6">
    <source>
        <dbReference type="Pfam" id="PF00916"/>
    </source>
</evidence>
<keyword evidence="3 5" id="KW-1133">Transmembrane helix</keyword>
<keyword evidence="8" id="KW-1185">Reference proteome</keyword>
<dbReference type="InterPro" id="IPR011547">
    <property type="entry name" value="SLC26A/SulP_dom"/>
</dbReference>
<evidence type="ECO:0000256" key="2">
    <source>
        <dbReference type="ARBA" id="ARBA00022692"/>
    </source>
</evidence>
<organism evidence="7 8">
    <name type="scientific">Nezara viridula</name>
    <name type="common">Southern green stink bug</name>
    <name type="synonym">Cimex viridulus</name>
    <dbReference type="NCBI Taxonomy" id="85310"/>
    <lineage>
        <taxon>Eukaryota</taxon>
        <taxon>Metazoa</taxon>
        <taxon>Ecdysozoa</taxon>
        <taxon>Arthropoda</taxon>
        <taxon>Hexapoda</taxon>
        <taxon>Insecta</taxon>
        <taxon>Pterygota</taxon>
        <taxon>Neoptera</taxon>
        <taxon>Paraneoptera</taxon>
        <taxon>Hemiptera</taxon>
        <taxon>Heteroptera</taxon>
        <taxon>Panheteroptera</taxon>
        <taxon>Pentatomomorpha</taxon>
        <taxon>Pentatomoidea</taxon>
        <taxon>Pentatomidae</taxon>
        <taxon>Pentatominae</taxon>
        <taxon>Nezara</taxon>
    </lineage>
</organism>
<name>A0A9P0H2A1_NEZVI</name>
<dbReference type="GO" id="GO:0016020">
    <property type="term" value="C:membrane"/>
    <property type="evidence" value="ECO:0007669"/>
    <property type="project" value="UniProtKB-SubCell"/>
</dbReference>
<evidence type="ECO:0000256" key="5">
    <source>
        <dbReference type="SAM" id="Phobius"/>
    </source>
</evidence>
<dbReference type="EMBL" id="OV725077">
    <property type="protein sequence ID" value="CAH1389837.1"/>
    <property type="molecule type" value="Genomic_DNA"/>
</dbReference>
<evidence type="ECO:0000256" key="4">
    <source>
        <dbReference type="ARBA" id="ARBA00023136"/>
    </source>
</evidence>
<dbReference type="OrthoDB" id="288203at2759"/>
<gene>
    <name evidence="7" type="ORF">NEZAVI_LOCUS1141</name>
</gene>
<evidence type="ECO:0000313" key="8">
    <source>
        <dbReference type="Proteomes" id="UP001152798"/>
    </source>
</evidence>
<dbReference type="GO" id="GO:0055085">
    <property type="term" value="P:transmembrane transport"/>
    <property type="evidence" value="ECO:0007669"/>
    <property type="project" value="InterPro"/>
</dbReference>
<keyword evidence="2 5" id="KW-0812">Transmembrane</keyword>
<accession>A0A9P0H2A1</accession>
<feature type="domain" description="SLC26A/SulP transporter" evidence="6">
    <location>
        <begin position="2"/>
        <end position="66"/>
    </location>
</feature>
<dbReference type="Proteomes" id="UP001152798">
    <property type="component" value="Chromosome 1"/>
</dbReference>
<comment type="subcellular location">
    <subcellularLocation>
        <location evidence="1">Membrane</location>
        <topology evidence="1">Multi-pass membrane protein</topology>
    </subcellularLocation>
</comment>
<protein>
    <recommendedName>
        <fullName evidence="6">SLC26A/SulP transporter domain-containing protein</fullName>
    </recommendedName>
</protein>
<evidence type="ECO:0000313" key="7">
    <source>
        <dbReference type="EMBL" id="CAH1389837.1"/>
    </source>
</evidence>
<dbReference type="Pfam" id="PF00916">
    <property type="entry name" value="Sulfate_transp"/>
    <property type="match status" value="1"/>
</dbReference>
<keyword evidence="4 5" id="KW-0472">Membrane</keyword>
<dbReference type="PANTHER" id="PTHR11814">
    <property type="entry name" value="SULFATE TRANSPORTER"/>
    <property type="match status" value="1"/>
</dbReference>
<dbReference type="InterPro" id="IPR001902">
    <property type="entry name" value="SLC26A/SulP_fam"/>
</dbReference>
<evidence type="ECO:0000256" key="3">
    <source>
        <dbReference type="ARBA" id="ARBA00022989"/>
    </source>
</evidence>
<reference evidence="7" key="1">
    <citation type="submission" date="2022-01" db="EMBL/GenBank/DDBJ databases">
        <authorList>
            <person name="King R."/>
        </authorList>
    </citation>
    <scope>NUCLEOTIDE SEQUENCE</scope>
</reference>